<organism evidence="1 2">
    <name type="scientific">Arthrobotrys oligospora (strain ATCC 24927 / CBS 115.81 / DSM 1491)</name>
    <name type="common">Nematode-trapping fungus</name>
    <name type="synonym">Didymozoophaga oligospora</name>
    <dbReference type="NCBI Taxonomy" id="756982"/>
    <lineage>
        <taxon>Eukaryota</taxon>
        <taxon>Fungi</taxon>
        <taxon>Dikarya</taxon>
        <taxon>Ascomycota</taxon>
        <taxon>Pezizomycotina</taxon>
        <taxon>Orbiliomycetes</taxon>
        <taxon>Orbiliales</taxon>
        <taxon>Orbiliaceae</taxon>
        <taxon>Orbilia</taxon>
        <taxon>Orbilia oligospora</taxon>
    </lineage>
</organism>
<dbReference type="HOGENOM" id="CLU_652152_0_0_1"/>
<evidence type="ECO:0000313" key="2">
    <source>
        <dbReference type="Proteomes" id="UP000008784"/>
    </source>
</evidence>
<name>G1WXZ7_ARTOA</name>
<sequence>MANSKDLESPFKPQREKHALIYCKKFKAINDIRLVSNHDKGILLAVLAFTANEKLFKMFDRLSVSHLKELAHLSEIALKNLRNFDGRPVTTVVTPQVLTPTGSRSQSPLRGVTGREWSRHTGLPEIEGNTALDMMKISKPCDNPLGLGILASLGLKETFPGIPSKSFSISGATMEDDCILRQQDCCLFSGLGLAGEERTAHLFPPSSLDPTNAATILTWRFLHIFLGTANTKILSGEIWSKENGIQTTKNGISVFSNEYGYFNRGEVALIPVRLTHAVQGSYDYLDVQVGLYSAGETVQRIKSFDKLAVEEQYIFRRGEAPERIFEDPGRYIKDGDMIRITTPDPELLPLPSYILMYWRRHLWSTITSAGLSNPPYEIAGEDSRDCYLRKHMSAQPLRINSSDGHHGYEEGGRDGYLVKYTDEDLQRIIDQEARFLDFLHEIAVREDDF</sequence>
<dbReference type="OMA" id="TILTWRF"/>
<accession>G1WXZ7</accession>
<dbReference type="RefSeq" id="XP_011117109.1">
    <property type="nucleotide sequence ID" value="XM_011118807.1"/>
</dbReference>
<dbReference type="EMBL" id="ADOT01000005">
    <property type="protein sequence ID" value="EGX54124.1"/>
    <property type="molecule type" value="Genomic_DNA"/>
</dbReference>
<dbReference type="eggNOG" id="ENOG502S620">
    <property type="taxonomic scope" value="Eukaryota"/>
</dbReference>
<evidence type="ECO:0008006" key="3">
    <source>
        <dbReference type="Google" id="ProtNLM"/>
    </source>
</evidence>
<dbReference type="AlphaFoldDB" id="G1WXZ7"/>
<keyword evidence="2" id="KW-1185">Reference proteome</keyword>
<dbReference type="OrthoDB" id="5416097at2759"/>
<dbReference type="GeneID" id="22888002"/>
<comment type="caution">
    <text evidence="1">The sequence shown here is derived from an EMBL/GenBank/DDBJ whole genome shotgun (WGS) entry which is preliminary data.</text>
</comment>
<reference evidence="1 2" key="1">
    <citation type="journal article" date="2011" name="PLoS Pathog.">
        <title>Genomic and proteomic analyses of the fungus Arthrobotrys oligospora provide insights into nematode-trap formation.</title>
        <authorList>
            <person name="Yang J."/>
            <person name="Wang L."/>
            <person name="Ji X."/>
            <person name="Feng Y."/>
            <person name="Li X."/>
            <person name="Zou C."/>
            <person name="Xu J."/>
            <person name="Ren Y."/>
            <person name="Mi Q."/>
            <person name="Wu J."/>
            <person name="Liu S."/>
            <person name="Liu Y."/>
            <person name="Huang X."/>
            <person name="Wang H."/>
            <person name="Niu X."/>
            <person name="Li J."/>
            <person name="Liang L."/>
            <person name="Luo Y."/>
            <person name="Ji K."/>
            <person name="Zhou W."/>
            <person name="Yu Z."/>
            <person name="Li G."/>
            <person name="Liu Y."/>
            <person name="Li L."/>
            <person name="Qiao M."/>
            <person name="Feng L."/>
            <person name="Zhang K.-Q."/>
        </authorList>
    </citation>
    <scope>NUCLEOTIDE SEQUENCE [LARGE SCALE GENOMIC DNA]</scope>
    <source>
        <strain evidence="2">ATCC 24927 / CBS 115.81 / DSM 1491</strain>
    </source>
</reference>
<gene>
    <name evidence="1" type="ORF">AOL_s00004g157</name>
</gene>
<dbReference type="Proteomes" id="UP000008784">
    <property type="component" value="Unassembled WGS sequence"/>
</dbReference>
<proteinExistence type="predicted"/>
<protein>
    <recommendedName>
        <fullName evidence="3">HNH nuclease domain-containing protein</fullName>
    </recommendedName>
</protein>
<evidence type="ECO:0000313" key="1">
    <source>
        <dbReference type="EMBL" id="EGX54124.1"/>
    </source>
</evidence>
<dbReference type="InParanoid" id="G1WXZ7"/>